<dbReference type="CDD" id="cd17260">
    <property type="entry name" value="RMtype1_S_EcoEI-TRD1-CR1_like"/>
    <property type="match status" value="1"/>
</dbReference>
<feature type="domain" description="Type I restriction modification DNA specificity" evidence="4">
    <location>
        <begin position="65"/>
        <end position="220"/>
    </location>
</feature>
<dbReference type="GO" id="GO:0004519">
    <property type="term" value="F:endonuclease activity"/>
    <property type="evidence" value="ECO:0007669"/>
    <property type="project" value="UniProtKB-KW"/>
</dbReference>
<dbReference type="Pfam" id="PF01420">
    <property type="entry name" value="Methylase_S"/>
    <property type="match status" value="1"/>
</dbReference>
<dbReference type="PANTHER" id="PTHR30408:SF13">
    <property type="entry name" value="TYPE I RESTRICTION ENZYME HINDI SPECIFICITY SUBUNIT"/>
    <property type="match status" value="1"/>
</dbReference>
<dbReference type="InterPro" id="IPR052021">
    <property type="entry name" value="Type-I_RS_S_subunit"/>
</dbReference>
<evidence type="ECO:0000259" key="4">
    <source>
        <dbReference type="Pfam" id="PF01420"/>
    </source>
</evidence>
<keyword evidence="5" id="KW-0540">Nuclease</keyword>
<keyword evidence="5" id="KW-0378">Hydrolase</keyword>
<dbReference type="PANTHER" id="PTHR30408">
    <property type="entry name" value="TYPE-1 RESTRICTION ENZYME ECOKI SPECIFICITY PROTEIN"/>
    <property type="match status" value="1"/>
</dbReference>
<dbReference type="Gene3D" id="3.90.220.20">
    <property type="entry name" value="DNA methylase specificity domains"/>
    <property type="match status" value="1"/>
</dbReference>
<accession>A0A7V1EI36</accession>
<name>A0A7V1EI36_UNCW3</name>
<dbReference type="InterPro" id="IPR000055">
    <property type="entry name" value="Restrct_endonuc_typeI_TRD"/>
</dbReference>
<comment type="caution">
    <text evidence="5">The sequence shown here is derived from an EMBL/GenBank/DDBJ whole genome shotgun (WGS) entry which is preliminary data.</text>
</comment>
<gene>
    <name evidence="5" type="ORF">ENP86_06445</name>
</gene>
<dbReference type="GO" id="GO:0009307">
    <property type="term" value="P:DNA restriction-modification system"/>
    <property type="evidence" value="ECO:0007669"/>
    <property type="project" value="UniProtKB-KW"/>
</dbReference>
<comment type="similarity">
    <text evidence="1">Belongs to the type-I restriction system S methylase family.</text>
</comment>
<dbReference type="GO" id="GO:0003677">
    <property type="term" value="F:DNA binding"/>
    <property type="evidence" value="ECO:0007669"/>
    <property type="project" value="UniProtKB-KW"/>
</dbReference>
<evidence type="ECO:0000256" key="1">
    <source>
        <dbReference type="ARBA" id="ARBA00010923"/>
    </source>
</evidence>
<dbReference type="SUPFAM" id="SSF116734">
    <property type="entry name" value="DNA methylase specificity domain"/>
    <property type="match status" value="1"/>
</dbReference>
<evidence type="ECO:0000256" key="2">
    <source>
        <dbReference type="ARBA" id="ARBA00022747"/>
    </source>
</evidence>
<reference evidence="5" key="1">
    <citation type="journal article" date="2020" name="mSystems">
        <title>Genome- and Community-Level Interaction Insights into Carbon Utilization and Element Cycling Functions of Hydrothermarchaeota in Hydrothermal Sediment.</title>
        <authorList>
            <person name="Zhou Z."/>
            <person name="Liu Y."/>
            <person name="Xu W."/>
            <person name="Pan J."/>
            <person name="Luo Z.H."/>
            <person name="Li M."/>
        </authorList>
    </citation>
    <scope>NUCLEOTIDE SEQUENCE [LARGE SCALE GENOMIC DNA]</scope>
    <source>
        <strain evidence="5">SpSt-258</strain>
    </source>
</reference>
<keyword evidence="2" id="KW-0680">Restriction system</keyword>
<evidence type="ECO:0000256" key="3">
    <source>
        <dbReference type="ARBA" id="ARBA00023125"/>
    </source>
</evidence>
<dbReference type="EMBL" id="DSKY01000015">
    <property type="protein sequence ID" value="HDY59175.1"/>
    <property type="molecule type" value="Genomic_DNA"/>
</dbReference>
<keyword evidence="3" id="KW-0238">DNA-binding</keyword>
<organism evidence="5">
    <name type="scientific">candidate division WOR-3 bacterium</name>
    <dbReference type="NCBI Taxonomy" id="2052148"/>
    <lineage>
        <taxon>Bacteria</taxon>
        <taxon>Bacteria division WOR-3</taxon>
    </lineage>
</organism>
<keyword evidence="5" id="KW-0255">Endonuclease</keyword>
<evidence type="ECO:0000313" key="5">
    <source>
        <dbReference type="EMBL" id="HDY59175.1"/>
    </source>
</evidence>
<protein>
    <submittedName>
        <fullName evidence="5">Restriction endonuclease subunit S</fullName>
    </submittedName>
</protein>
<dbReference type="InterPro" id="IPR044946">
    <property type="entry name" value="Restrct_endonuc_typeI_TRD_sf"/>
</dbReference>
<sequence>MIENKKRQNQILEKTAMAIFKNWFIDFEPFKDQEFIYNEELGREIPKGWEVDKTISLIEYNPSVTIKRGEVYPFIEMKDVNTNSLICEPNFKQFSGSGVRFYGGDTLIARITPSLEHGKTAFVWFISEKEKGFGSTEFFVLHPKEHYLKEFVYLLAKNDDFREAAINSMSGTSGRQRADINALKDYIIPIPPSPILQSFHSLVEPLFQKIILNQKQIMTLKKIRDTLLPLFVFGKLRVEEL</sequence>
<proteinExistence type="inferred from homology"/>
<dbReference type="AlphaFoldDB" id="A0A7V1EI36"/>